<dbReference type="RefSeq" id="WP_015942923.1">
    <property type="nucleotide sequence ID" value="NZ_LK996017.1"/>
</dbReference>
<organism evidence="1">
    <name type="scientific">Desulfitobacterium hafniense</name>
    <name type="common">Desulfitobacterium frappieri</name>
    <dbReference type="NCBI Taxonomy" id="49338"/>
    <lineage>
        <taxon>Bacteria</taxon>
        <taxon>Bacillati</taxon>
        <taxon>Bacillota</taxon>
        <taxon>Clostridia</taxon>
        <taxon>Eubacteriales</taxon>
        <taxon>Desulfitobacteriaceae</taxon>
        <taxon>Desulfitobacterium</taxon>
    </lineage>
</organism>
<evidence type="ECO:0000313" key="3">
    <source>
        <dbReference type="Proteomes" id="UP000054623"/>
    </source>
</evidence>
<evidence type="ECO:0000313" key="2">
    <source>
        <dbReference type="EMBL" id="KTE89089.1"/>
    </source>
</evidence>
<dbReference type="AlphaFoldDB" id="A0A098AX43"/>
<dbReference type="EMBL" id="LK996017">
    <property type="protein sequence ID" value="CDX00692.1"/>
    <property type="molecule type" value="Genomic_DNA"/>
</dbReference>
<proteinExistence type="predicted"/>
<name>A0A098AX43_DESHA</name>
<evidence type="ECO:0000313" key="1">
    <source>
        <dbReference type="EMBL" id="CDX00692.1"/>
    </source>
</evidence>
<reference evidence="2 3" key="2">
    <citation type="submission" date="2015-12" db="EMBL/GenBank/DDBJ databases">
        <title>Draft Genome Sequence of Desulfitobacterium hafniense Strain DH, a Sulfate-reducing Bacterium Isolated from Paddy Soils.</title>
        <authorList>
            <person name="Bao P."/>
            <person name="Zhang X."/>
            <person name="Li G."/>
        </authorList>
    </citation>
    <scope>NUCLEOTIDE SEQUENCE [LARGE SCALE GENOMIC DNA]</scope>
    <source>
        <strain evidence="2 3">DH</strain>
    </source>
</reference>
<dbReference type="Proteomes" id="UP000054623">
    <property type="component" value="Unassembled WGS sequence"/>
</dbReference>
<reference evidence="1" key="1">
    <citation type="submission" date="2014-07" db="EMBL/GenBank/DDBJ databases">
        <authorList>
            <person name="Hornung V.Bastian."/>
        </authorList>
    </citation>
    <scope>NUCLEOTIDE SEQUENCE</scope>
    <source>
        <strain evidence="1">PCE-S</strain>
    </source>
</reference>
<sequence length="68" mass="8183">MANYSEMYHILFNKITDIIEELQDIQRQTEEMYLQCQKHETIALQVYNINQSKHVGDTVKNTEKRPLR</sequence>
<accession>A0A098AX43</accession>
<dbReference type="EMBL" id="LOCK01000094">
    <property type="protein sequence ID" value="KTE89089.1"/>
    <property type="molecule type" value="Genomic_DNA"/>
</dbReference>
<dbReference type="PATRIC" id="fig|49338.4.peg.865"/>
<gene>
    <name evidence="2" type="ORF">AT727_13770</name>
    <name evidence="1" type="ORF">DPCES_0805</name>
</gene>
<dbReference type="OrthoDB" id="2088142at2"/>
<protein>
    <submittedName>
        <fullName evidence="1">Uncharacterized protein</fullName>
    </submittedName>
</protein>